<feature type="region of interest" description="Disordered" evidence="1">
    <location>
        <begin position="187"/>
        <end position="212"/>
    </location>
</feature>
<proteinExistence type="predicted"/>
<feature type="region of interest" description="Disordered" evidence="1">
    <location>
        <begin position="255"/>
        <end position="283"/>
    </location>
</feature>
<feature type="region of interest" description="Disordered" evidence="1">
    <location>
        <begin position="19"/>
        <end position="82"/>
    </location>
</feature>
<accession>A0A6P8K8B8</accession>
<protein>
    <submittedName>
        <fullName evidence="3">Stress response protein NST1</fullName>
    </submittedName>
</protein>
<dbReference type="GO" id="GO:0005739">
    <property type="term" value="C:mitochondrion"/>
    <property type="evidence" value="ECO:0007669"/>
    <property type="project" value="InterPro"/>
</dbReference>
<dbReference type="Proteomes" id="UP000515162">
    <property type="component" value="Chromosome 3L"/>
</dbReference>
<keyword evidence="2" id="KW-1185">Reference proteome</keyword>
<feature type="compositionally biased region" description="Basic and acidic residues" evidence="1">
    <location>
        <begin position="34"/>
        <end position="43"/>
    </location>
</feature>
<evidence type="ECO:0000313" key="2">
    <source>
        <dbReference type="Proteomes" id="UP000515162"/>
    </source>
</evidence>
<evidence type="ECO:0000256" key="1">
    <source>
        <dbReference type="SAM" id="MobiDB-lite"/>
    </source>
</evidence>
<evidence type="ECO:0000313" key="3">
    <source>
        <dbReference type="RefSeq" id="XP_033159311.1"/>
    </source>
</evidence>
<dbReference type="GeneID" id="117140471"/>
<dbReference type="InterPro" id="IPR026193">
    <property type="entry name" value="NDUFV3"/>
</dbReference>
<dbReference type="RefSeq" id="XP_033159311.1">
    <property type="nucleotide sequence ID" value="XM_033303420.1"/>
</dbReference>
<dbReference type="GO" id="GO:0045271">
    <property type="term" value="C:respiratory chain complex I"/>
    <property type="evidence" value="ECO:0007669"/>
    <property type="project" value="InterPro"/>
</dbReference>
<dbReference type="Pfam" id="PF15880">
    <property type="entry name" value="NDUFV3"/>
    <property type="match status" value="1"/>
</dbReference>
<gene>
    <name evidence="3" type="primary">LOC117140471</name>
</gene>
<organism evidence="2 3">
    <name type="scientific">Drosophila mauritiana</name>
    <name type="common">Fruit fly</name>
    <dbReference type="NCBI Taxonomy" id="7226"/>
    <lineage>
        <taxon>Eukaryota</taxon>
        <taxon>Metazoa</taxon>
        <taxon>Ecdysozoa</taxon>
        <taxon>Arthropoda</taxon>
        <taxon>Hexapoda</taxon>
        <taxon>Insecta</taxon>
        <taxon>Pterygota</taxon>
        <taxon>Neoptera</taxon>
        <taxon>Endopterygota</taxon>
        <taxon>Diptera</taxon>
        <taxon>Brachycera</taxon>
        <taxon>Muscomorpha</taxon>
        <taxon>Ephydroidea</taxon>
        <taxon>Drosophilidae</taxon>
        <taxon>Drosophila</taxon>
        <taxon>Sophophora</taxon>
    </lineage>
</organism>
<sequence>MSKNPLRSFIQPVILRRLCDKPKLSNKPSNTPRPPKDPPDEGYKPTSVDHNGIDVPPFVRPSSFRQFSGPDEKLGPGAGKALPYKNPTYFGYHRFSFMELTATAVELRDERRLDGGLQAAIEADEETECGEAQLETMKKLEGECDAILSNQAKKIQQAKSSAEEKCLQEMSEEELKEWCKKKEEDIKKKEQEKKECKSSPKEKKIQDMSEEELKAWCQKKEEDIKKKEQEKEKKIQDMSEEELKAWCQKKEEDIKKKEQQKKDEETKACAEKPKCEGDENKKD</sequence>
<name>A0A6P8K8B8_DROMA</name>
<dbReference type="AlphaFoldDB" id="A0A6P8K8B8"/>
<reference evidence="3" key="1">
    <citation type="submission" date="2025-08" db="UniProtKB">
        <authorList>
            <consortium name="RefSeq"/>
        </authorList>
    </citation>
    <scope>IDENTIFICATION</scope>
    <source>
        <strain evidence="3">Mau12</strain>
        <tissue evidence="3">Whole Body</tissue>
    </source>
</reference>